<keyword evidence="6" id="KW-0456">Lyase</keyword>
<gene>
    <name evidence="8" type="ORF">ASAP_0159</name>
</gene>
<evidence type="ECO:0000313" key="8">
    <source>
        <dbReference type="EMBL" id="CDG38204.1"/>
    </source>
</evidence>
<dbReference type="Pfam" id="PF09349">
    <property type="entry name" value="OHCU_decarbox"/>
    <property type="match status" value="1"/>
</dbReference>
<dbReference type="InterPro" id="IPR018020">
    <property type="entry name" value="OHCU_decarboxylase"/>
</dbReference>
<proteinExistence type="predicted"/>
<dbReference type="Gene3D" id="1.10.3330.10">
    <property type="entry name" value="Oxo-4-hydroxy-4-carboxy-5-ureidoimidazoline decarboxylase"/>
    <property type="match status" value="1"/>
</dbReference>
<dbReference type="PANTHER" id="PTHR43466:SF1">
    <property type="entry name" value="2-OXO-4-HYDROXY-4-CARBOXY-5-UREIDOIMIDAZOLINE DECARBOXYLASE-RELATED"/>
    <property type="match status" value="1"/>
</dbReference>
<comment type="catalytic activity">
    <reaction evidence="1">
        <text>5-hydroxy-2-oxo-4-ureido-2,5-dihydro-1H-imidazole-5-carboxylate + H(+) = (S)-allantoin + CO2</text>
        <dbReference type="Rhea" id="RHEA:26301"/>
        <dbReference type="ChEBI" id="CHEBI:15378"/>
        <dbReference type="ChEBI" id="CHEBI:15678"/>
        <dbReference type="ChEBI" id="CHEBI:16526"/>
        <dbReference type="ChEBI" id="CHEBI:58639"/>
        <dbReference type="EC" id="4.1.1.97"/>
    </reaction>
</comment>
<evidence type="ECO:0000256" key="2">
    <source>
        <dbReference type="ARBA" id="ARBA00004754"/>
    </source>
</evidence>
<comment type="pathway">
    <text evidence="2">Purine metabolism; urate degradation; (S)-allantoin from urate: step 3/3.</text>
</comment>
<dbReference type="InterPro" id="IPR017580">
    <property type="entry name" value="OHCU_decarboxylase-1"/>
</dbReference>
<evidence type="ECO:0000256" key="1">
    <source>
        <dbReference type="ARBA" id="ARBA00001163"/>
    </source>
</evidence>
<evidence type="ECO:0000256" key="5">
    <source>
        <dbReference type="ARBA" id="ARBA00022793"/>
    </source>
</evidence>
<organism evidence="8 9">
    <name type="scientific">Asaia bogorensis</name>
    <dbReference type="NCBI Taxonomy" id="91915"/>
    <lineage>
        <taxon>Bacteria</taxon>
        <taxon>Pseudomonadati</taxon>
        <taxon>Pseudomonadota</taxon>
        <taxon>Alphaproteobacteria</taxon>
        <taxon>Acetobacterales</taxon>
        <taxon>Acetobacteraceae</taxon>
        <taxon>Asaia</taxon>
    </lineage>
</organism>
<accession>A0A060QAT8</accession>
<dbReference type="PANTHER" id="PTHR43466">
    <property type="entry name" value="2-OXO-4-HYDROXY-4-CARBOXY-5-UREIDOIMIDAZOLINE DECARBOXYLASE-RELATED"/>
    <property type="match status" value="1"/>
</dbReference>
<dbReference type="NCBIfam" id="TIGR03164">
    <property type="entry name" value="UHCUDC"/>
    <property type="match status" value="1"/>
</dbReference>
<keyword evidence="4" id="KW-0659">Purine metabolism</keyword>
<dbReference type="EC" id="4.1.1.97" evidence="3"/>
<evidence type="ECO:0000256" key="3">
    <source>
        <dbReference type="ARBA" id="ARBA00012257"/>
    </source>
</evidence>
<sequence>MITANTREEFISVYGDIYEHTPWIVAAAWPQAPFSGPEDMIAATSQIIRDADHDRQKALVKAHPELARKFGVDPDLGRLSAAEQEGAGLDRLSEAEFIAFRALNEAYQARFDMPFVICVRQATKERMRLEIERRLAQSPQEELAEALAQIDQIALLRLKDRTAS</sequence>
<name>A0A060QAT8_9PROT</name>
<dbReference type="AlphaFoldDB" id="A0A060QAT8"/>
<dbReference type="GO" id="GO:0006144">
    <property type="term" value="P:purine nucleobase metabolic process"/>
    <property type="evidence" value="ECO:0007669"/>
    <property type="project" value="UniProtKB-KW"/>
</dbReference>
<dbReference type="GO" id="GO:0051997">
    <property type="term" value="F:2-oxo-4-hydroxy-4-carboxy-5-ureidoimidazoline decarboxylase activity"/>
    <property type="evidence" value="ECO:0007669"/>
    <property type="project" value="UniProtKB-EC"/>
</dbReference>
<feature type="domain" description="Oxo-4-hydroxy-4-carboxy-5-ureidoimidazoline decarboxylase" evidence="7">
    <location>
        <begin position="6"/>
        <end position="159"/>
    </location>
</feature>
<dbReference type="SUPFAM" id="SSF158694">
    <property type="entry name" value="UraD-Like"/>
    <property type="match status" value="1"/>
</dbReference>
<dbReference type="UniPathway" id="UPA00394">
    <property type="reaction ID" value="UER00652"/>
</dbReference>
<dbReference type="GO" id="GO:0000255">
    <property type="term" value="P:allantoin metabolic process"/>
    <property type="evidence" value="ECO:0007669"/>
    <property type="project" value="InterPro"/>
</dbReference>
<dbReference type="InterPro" id="IPR036778">
    <property type="entry name" value="OHCU_decarboxylase_sf"/>
</dbReference>
<keyword evidence="5" id="KW-0210">Decarboxylase</keyword>
<dbReference type="eggNOG" id="COG3195">
    <property type="taxonomic scope" value="Bacteria"/>
</dbReference>
<comment type="caution">
    <text evidence="8">The sequence shown here is derived from an EMBL/GenBank/DDBJ whole genome shotgun (WGS) entry which is preliminary data.</text>
</comment>
<reference evidence="8 9" key="1">
    <citation type="journal article" date="2014" name="Genome Biol. Evol.">
        <title>Acetic acid bacteria genomes reveal functional traits for adaptation to life in insect guts.</title>
        <authorList>
            <person name="Chouaia B."/>
            <person name="Gaiarsa S."/>
            <person name="Crotti E."/>
            <person name="Comandatore F."/>
            <person name="Degli Esposti M."/>
            <person name="Ricci I."/>
            <person name="Alma A."/>
            <person name="Favia G."/>
            <person name="Bandi C."/>
            <person name="Daffonchio D."/>
        </authorList>
    </citation>
    <scope>NUCLEOTIDE SEQUENCE [LARGE SCALE GENOMIC DNA]</scope>
    <source>
        <strain evidence="8 9">SF2.1</strain>
    </source>
</reference>
<evidence type="ECO:0000259" key="7">
    <source>
        <dbReference type="Pfam" id="PF09349"/>
    </source>
</evidence>
<evidence type="ECO:0000256" key="4">
    <source>
        <dbReference type="ARBA" id="ARBA00022631"/>
    </source>
</evidence>
<dbReference type="GO" id="GO:0019628">
    <property type="term" value="P:urate catabolic process"/>
    <property type="evidence" value="ECO:0007669"/>
    <property type="project" value="UniProtKB-UniPathway"/>
</dbReference>
<protein>
    <recommendedName>
        <fullName evidence="3">2-oxo-4-hydroxy-4-carboxy-5-ureidoimidazoline decarboxylase</fullName>
        <ecNumber evidence="3">4.1.1.97</ecNumber>
    </recommendedName>
</protein>
<dbReference type="RefSeq" id="WP_031240533.1">
    <property type="nucleotide sequence ID" value="NZ_CBLX010000003.1"/>
</dbReference>
<evidence type="ECO:0000256" key="6">
    <source>
        <dbReference type="ARBA" id="ARBA00023239"/>
    </source>
</evidence>
<reference evidence="8 9" key="2">
    <citation type="journal article" date="2014" name="PLoS ONE">
        <title>Evolution of mitochondria reconstructed from the energy metabolism of living bacteria.</title>
        <authorList>
            <person name="Degli Esposti M."/>
            <person name="Chouaia B."/>
            <person name="Comandatore F."/>
            <person name="Crotti E."/>
            <person name="Sassera D."/>
            <person name="Lievens P.M."/>
            <person name="Daffonchio D."/>
            <person name="Bandi C."/>
        </authorList>
    </citation>
    <scope>NUCLEOTIDE SEQUENCE [LARGE SCALE GENOMIC DNA]</scope>
    <source>
        <strain evidence="8 9">SF2.1</strain>
    </source>
</reference>
<evidence type="ECO:0000313" key="9">
    <source>
        <dbReference type="Proteomes" id="UP000027583"/>
    </source>
</evidence>
<dbReference type="Proteomes" id="UP000027583">
    <property type="component" value="Unassembled WGS sequence"/>
</dbReference>
<dbReference type="EMBL" id="CBLX010000003">
    <property type="protein sequence ID" value="CDG38204.1"/>
    <property type="molecule type" value="Genomic_DNA"/>
</dbReference>